<dbReference type="HOGENOM" id="CLU_857060_0_0_4"/>
<evidence type="ECO:0000256" key="1">
    <source>
        <dbReference type="ARBA" id="ARBA00022516"/>
    </source>
</evidence>
<dbReference type="EC" id="2.7.8.7" evidence="8"/>
<dbReference type="GO" id="GO:0000287">
    <property type="term" value="F:magnesium ion binding"/>
    <property type="evidence" value="ECO:0007669"/>
    <property type="project" value="UniProtKB-UniRule"/>
</dbReference>
<dbReference type="InterPro" id="IPR037143">
    <property type="entry name" value="4-PPantetheinyl_Trfase_dom_sf"/>
</dbReference>
<dbReference type="GO" id="GO:0005737">
    <property type="term" value="C:cytoplasm"/>
    <property type="evidence" value="ECO:0007669"/>
    <property type="project" value="UniProtKB-SubCell"/>
</dbReference>
<evidence type="ECO:0000256" key="2">
    <source>
        <dbReference type="ARBA" id="ARBA00022679"/>
    </source>
</evidence>
<dbReference type="InterPro" id="IPR002582">
    <property type="entry name" value="ACPS"/>
</dbReference>
<keyword evidence="4 8" id="KW-0276">Fatty acid metabolism</keyword>
<comment type="function">
    <text evidence="8">Transfers the 4'-phosphopantetheine moiety from coenzyme A to a Ser of acyl-carrier-protein.</text>
</comment>
<comment type="cofactor">
    <cofactor evidence="8">
        <name>Mg(2+)</name>
        <dbReference type="ChEBI" id="CHEBI:18420"/>
    </cofactor>
</comment>
<evidence type="ECO:0000259" key="10">
    <source>
        <dbReference type="Pfam" id="PF01648"/>
    </source>
</evidence>
<dbReference type="EMBL" id="CP000124">
    <property type="protein sequence ID" value="ABA49109.1"/>
    <property type="molecule type" value="Genomic_DNA"/>
</dbReference>
<comment type="similarity">
    <text evidence="8">Belongs to the P-Pant transferase superfamily. AcpS family.</text>
</comment>
<dbReference type="NCBIfam" id="TIGR00556">
    <property type="entry name" value="pantethn_trn"/>
    <property type="match status" value="1"/>
</dbReference>
<keyword evidence="3 8" id="KW-0479">Metal-binding</keyword>
<organism evidence="11 12">
    <name type="scientific">Burkholderia pseudomallei (strain 1710b)</name>
    <dbReference type="NCBI Taxonomy" id="320372"/>
    <lineage>
        <taxon>Bacteria</taxon>
        <taxon>Pseudomonadati</taxon>
        <taxon>Pseudomonadota</taxon>
        <taxon>Betaproteobacteria</taxon>
        <taxon>Burkholderiales</taxon>
        <taxon>Burkholderiaceae</taxon>
        <taxon>Burkholderia</taxon>
        <taxon>pseudomallei group</taxon>
    </lineage>
</organism>
<feature type="compositionally biased region" description="Basic and acidic residues" evidence="9">
    <location>
        <begin position="1"/>
        <end position="17"/>
    </location>
</feature>
<evidence type="ECO:0000256" key="4">
    <source>
        <dbReference type="ARBA" id="ARBA00022832"/>
    </source>
</evidence>
<protein>
    <recommendedName>
        <fullName evidence="8">Holo-[acyl-carrier-protein] synthase</fullName>
        <shortName evidence="8">Holo-ACP synthase</shortName>
        <ecNumber evidence="8">2.7.8.7</ecNumber>
    </recommendedName>
    <alternativeName>
        <fullName evidence="8">4'-phosphopantetheinyl transferase AcpS</fullName>
    </alternativeName>
</protein>
<dbReference type="EnsemblBacteria" id="ABA49109">
    <property type="protein sequence ID" value="ABA49109"/>
    <property type="gene ID" value="BURPS1710b_2891"/>
</dbReference>
<dbReference type="NCBIfam" id="TIGR00516">
    <property type="entry name" value="acpS"/>
    <property type="match status" value="1"/>
</dbReference>
<comment type="subcellular location">
    <subcellularLocation>
        <location evidence="8">Cytoplasm</location>
    </subcellularLocation>
</comment>
<feature type="binding site" evidence="8">
    <location>
        <position position="190"/>
    </location>
    <ligand>
        <name>Mg(2+)</name>
        <dbReference type="ChEBI" id="CHEBI:18420"/>
    </ligand>
</feature>
<reference evidence="11 12" key="1">
    <citation type="submission" date="2005-09" db="EMBL/GenBank/DDBJ databases">
        <authorList>
            <person name="Woods D.E."/>
            <person name="Nierman W.C."/>
        </authorList>
    </citation>
    <scope>NUCLEOTIDE SEQUENCE [LARGE SCALE GENOMIC DNA]</scope>
    <source>
        <strain evidence="11 12">1710b</strain>
    </source>
</reference>
<feature type="compositionally biased region" description="Basic residues" evidence="9">
    <location>
        <begin position="134"/>
        <end position="156"/>
    </location>
</feature>
<feature type="binding site" evidence="8">
    <location>
        <position position="244"/>
    </location>
    <ligand>
        <name>Mg(2+)</name>
        <dbReference type="ChEBI" id="CHEBI:18420"/>
    </ligand>
</feature>
<feature type="region of interest" description="Disordered" evidence="9">
    <location>
        <begin position="1"/>
        <end position="175"/>
    </location>
</feature>
<dbReference type="Gene3D" id="3.90.470.20">
    <property type="entry name" value="4'-phosphopantetheinyl transferase domain"/>
    <property type="match status" value="1"/>
</dbReference>
<dbReference type="AlphaFoldDB" id="Q3JQ81"/>
<keyword evidence="1 8" id="KW-0444">Lipid biosynthesis</keyword>
<dbReference type="SUPFAM" id="SSF56214">
    <property type="entry name" value="4'-phosphopantetheinyl transferase"/>
    <property type="match status" value="1"/>
</dbReference>
<keyword evidence="2 8" id="KW-0808">Transferase</keyword>
<evidence type="ECO:0000256" key="5">
    <source>
        <dbReference type="ARBA" id="ARBA00022842"/>
    </source>
</evidence>
<evidence type="ECO:0000256" key="9">
    <source>
        <dbReference type="SAM" id="MobiDB-lite"/>
    </source>
</evidence>
<dbReference type="GO" id="GO:0006633">
    <property type="term" value="P:fatty acid biosynthetic process"/>
    <property type="evidence" value="ECO:0007669"/>
    <property type="project" value="UniProtKB-UniRule"/>
</dbReference>
<keyword evidence="7 8" id="KW-0275">Fatty acid biosynthesis</keyword>
<accession>Q3JQ81</accession>
<evidence type="ECO:0000256" key="3">
    <source>
        <dbReference type="ARBA" id="ARBA00022723"/>
    </source>
</evidence>
<evidence type="ECO:0000313" key="11">
    <source>
        <dbReference type="EMBL" id="ABA49109.1"/>
    </source>
</evidence>
<comment type="catalytic activity">
    <reaction evidence="8">
        <text>apo-[ACP] + CoA = holo-[ACP] + adenosine 3',5'-bisphosphate + H(+)</text>
        <dbReference type="Rhea" id="RHEA:12068"/>
        <dbReference type="Rhea" id="RHEA-COMP:9685"/>
        <dbReference type="Rhea" id="RHEA-COMP:9690"/>
        <dbReference type="ChEBI" id="CHEBI:15378"/>
        <dbReference type="ChEBI" id="CHEBI:29999"/>
        <dbReference type="ChEBI" id="CHEBI:57287"/>
        <dbReference type="ChEBI" id="CHEBI:58343"/>
        <dbReference type="ChEBI" id="CHEBI:64479"/>
        <dbReference type="EC" id="2.7.8.7"/>
    </reaction>
</comment>
<feature type="compositionally biased region" description="Low complexity" evidence="9">
    <location>
        <begin position="47"/>
        <end position="58"/>
    </location>
</feature>
<dbReference type="Proteomes" id="UP000002700">
    <property type="component" value="Chromosome I"/>
</dbReference>
<feature type="compositionally biased region" description="Basic residues" evidence="9">
    <location>
        <begin position="84"/>
        <end position="98"/>
    </location>
</feature>
<dbReference type="InterPro" id="IPR004568">
    <property type="entry name" value="Ppantetheine-prot_Trfase_dom"/>
</dbReference>
<keyword evidence="5 8" id="KW-0460">Magnesium</keyword>
<evidence type="ECO:0000256" key="8">
    <source>
        <dbReference type="HAMAP-Rule" id="MF_00101"/>
    </source>
</evidence>
<dbReference type="HAMAP" id="MF_00101">
    <property type="entry name" value="AcpS"/>
    <property type="match status" value="1"/>
</dbReference>
<evidence type="ECO:0000256" key="6">
    <source>
        <dbReference type="ARBA" id="ARBA00023098"/>
    </source>
</evidence>
<evidence type="ECO:0000313" key="12">
    <source>
        <dbReference type="Proteomes" id="UP000002700"/>
    </source>
</evidence>
<proteinExistence type="inferred from homology"/>
<sequence>MRGDAGDARHRMRDPAARRVPRAGEAFGADDGGRSGRRRALRRGARRMQAARGCGRARVALHRSGRGADPRRARDGRARDRTAHRPLRGRARRGRAAARVRADRDGRRRRHCARAEGERGPRIALHERAGDRRAARHRRAEHRARDRRARGVRRLGQRGARDEGDHGRRARRRAARRPLTRMAIYGIGTDLAQVSRIAAVLERTGGRFAEKVLGPDELRVFHARRARSEARGIAFLATRFSAKEAFSKAIGLGMHWPMTWRALQTLNRPSGEPYVVASGELAAWLDARGITARVTVSDERDYAVTFVVAEAPDHVAAARSGAAS</sequence>
<dbReference type="InterPro" id="IPR008278">
    <property type="entry name" value="4-PPantetheinyl_Trfase_dom"/>
</dbReference>
<dbReference type="Pfam" id="PF01648">
    <property type="entry name" value="ACPS"/>
    <property type="match status" value="1"/>
</dbReference>
<keyword evidence="8" id="KW-0963">Cytoplasm</keyword>
<feature type="domain" description="4'-phosphopantetheinyl transferase" evidence="10">
    <location>
        <begin position="186"/>
        <end position="306"/>
    </location>
</feature>
<feature type="compositionally biased region" description="Basic and acidic residues" evidence="9">
    <location>
        <begin position="66"/>
        <end position="83"/>
    </location>
</feature>
<keyword evidence="6 8" id="KW-0443">Lipid metabolism</keyword>
<feature type="compositionally biased region" description="Basic residues" evidence="9">
    <location>
        <begin position="35"/>
        <end position="46"/>
    </location>
</feature>
<dbReference type="GO" id="GO:0008897">
    <property type="term" value="F:holo-[acyl-carrier-protein] synthase activity"/>
    <property type="evidence" value="ECO:0007669"/>
    <property type="project" value="UniProtKB-UniRule"/>
</dbReference>
<gene>
    <name evidence="8 11" type="primary">acpS</name>
    <name evidence="11" type="ordered locus">BURPS1710b_2891</name>
</gene>
<evidence type="ECO:0000256" key="7">
    <source>
        <dbReference type="ARBA" id="ARBA00023160"/>
    </source>
</evidence>
<dbReference type="KEGG" id="bpm:BURPS1710b_2891"/>
<name>Q3JQ81_BURP1</name>
<feature type="compositionally biased region" description="Basic and acidic residues" evidence="9">
    <location>
        <begin position="113"/>
        <end position="133"/>
    </location>
</feature>